<dbReference type="PANTHER" id="PTHR24020">
    <property type="entry name" value="COLLAGEN ALPHA"/>
    <property type="match status" value="1"/>
</dbReference>
<dbReference type="InterPro" id="IPR036465">
    <property type="entry name" value="vWFA_dom_sf"/>
</dbReference>
<protein>
    <submittedName>
        <fullName evidence="7">COL6A</fullName>
    </submittedName>
</protein>
<dbReference type="CDD" id="cd01450">
    <property type="entry name" value="vWFA_subfamily_ECM"/>
    <property type="match status" value="1"/>
</dbReference>
<dbReference type="Proteomes" id="UP000507470">
    <property type="component" value="Unassembled WGS sequence"/>
</dbReference>
<evidence type="ECO:0000256" key="5">
    <source>
        <dbReference type="ARBA" id="ARBA00023180"/>
    </source>
</evidence>
<evidence type="ECO:0000313" key="8">
    <source>
        <dbReference type="Proteomes" id="UP000507470"/>
    </source>
</evidence>
<dbReference type="InterPro" id="IPR050525">
    <property type="entry name" value="ECM_Assembly_Org"/>
</dbReference>
<proteinExistence type="predicted"/>
<feature type="domain" description="VWFA" evidence="6">
    <location>
        <begin position="441"/>
        <end position="611"/>
    </location>
</feature>
<reference evidence="7 8" key="1">
    <citation type="submission" date="2020-06" db="EMBL/GenBank/DDBJ databases">
        <authorList>
            <person name="Li R."/>
            <person name="Bekaert M."/>
        </authorList>
    </citation>
    <scope>NUCLEOTIDE SEQUENCE [LARGE SCALE GENOMIC DNA]</scope>
    <source>
        <strain evidence="8">wild</strain>
    </source>
</reference>
<gene>
    <name evidence="7" type="ORF">MCOR_24456</name>
</gene>
<evidence type="ECO:0000256" key="1">
    <source>
        <dbReference type="ARBA" id="ARBA00004613"/>
    </source>
</evidence>
<dbReference type="GO" id="GO:0005576">
    <property type="term" value="C:extracellular region"/>
    <property type="evidence" value="ECO:0007669"/>
    <property type="project" value="UniProtKB-SubCell"/>
</dbReference>
<comment type="subcellular location">
    <subcellularLocation>
        <location evidence="1">Secreted</location>
    </subcellularLocation>
</comment>
<feature type="domain" description="VWFA" evidence="6">
    <location>
        <begin position="41"/>
        <end position="213"/>
    </location>
</feature>
<evidence type="ECO:0000256" key="4">
    <source>
        <dbReference type="ARBA" id="ARBA00022737"/>
    </source>
</evidence>
<dbReference type="OrthoDB" id="6022609at2759"/>
<keyword evidence="8" id="KW-1185">Reference proteome</keyword>
<evidence type="ECO:0000256" key="3">
    <source>
        <dbReference type="ARBA" id="ARBA00022729"/>
    </source>
</evidence>
<dbReference type="Gene3D" id="3.40.50.410">
    <property type="entry name" value="von Willebrand factor, type A domain"/>
    <property type="match status" value="3"/>
</dbReference>
<dbReference type="PANTHER" id="PTHR24020:SF87">
    <property type="entry name" value="COLLAGEN ALPHA-1(VI) CHAIN-LIKE"/>
    <property type="match status" value="1"/>
</dbReference>
<dbReference type="SUPFAM" id="SSF53300">
    <property type="entry name" value="vWA-like"/>
    <property type="match status" value="3"/>
</dbReference>
<dbReference type="InterPro" id="IPR002035">
    <property type="entry name" value="VWF_A"/>
</dbReference>
<evidence type="ECO:0000313" key="7">
    <source>
        <dbReference type="EMBL" id="CAC5389270.1"/>
    </source>
</evidence>
<dbReference type="SMART" id="SM00327">
    <property type="entry name" value="VWA"/>
    <property type="match status" value="3"/>
</dbReference>
<sequence length="612" mass="69429">MCDKHSNMEYITKILHIIIIYLHIFHLRGIKAVVCRRQMTDIVFMLDSSYSMHPPQFQQQLRFVANVVDHFEISENEVQVGILTFTHMVHANFHLNSFLNKKKLKEAILEIPYVGGGTNTGEALYYGRTKMFSKKFGSRELAEKLIVVITDGISENQTKTDSEARLAKLSGIHIIAIGVGNEPADRELQLIASDESVFKVDNFDALDTIVESLSQHTCSDESPPVQNDQAETFDECRKRPVDLFFILDNSNSIWSENFKKVLNFMTEVVSHFDPTFTRIGVISYSDDVHLMLPLDNQLNRTEITKKIMGLNQLTGGTETAKALRYLTSYGFLESQERPEAARVALIFTDGKSKKPGETKFAATEAKKQGIHILSVGIEEQSDFEELKEIASEPKNKFMFHVKDYNALATIKERLVMNTCQVQADWRLQTDKYICSFPESTDVTFIYDSSAVGLYRSKIIRKSISGVVKIVDFNKNNVKIGVLSKTCSKQNNILFSDYKLKSGLINSLNAKTSDGLSHLLRKYRIKYQKSHHKTSSHRSIAIIILDDSLNFIGTASKEAERTAFKSDVYVMSIGEYISKEEAEKLCTSSQCLFHSESYNDLPYTVLDMFKTIC</sequence>
<accession>A0A6J8C2H8</accession>
<feature type="domain" description="VWFA" evidence="6">
    <location>
        <begin position="242"/>
        <end position="414"/>
    </location>
</feature>
<keyword evidence="3" id="KW-0732">Signal</keyword>
<keyword evidence="4" id="KW-0677">Repeat</keyword>
<evidence type="ECO:0000256" key="2">
    <source>
        <dbReference type="ARBA" id="ARBA00022525"/>
    </source>
</evidence>
<keyword evidence="2" id="KW-0964">Secreted</keyword>
<keyword evidence="5" id="KW-0325">Glycoprotein</keyword>
<dbReference type="FunFam" id="3.40.50.410:FF:000004">
    <property type="entry name" value="collagen alpha-6(VI) chain"/>
    <property type="match status" value="1"/>
</dbReference>
<dbReference type="CDD" id="cd01472">
    <property type="entry name" value="vWA_collagen"/>
    <property type="match status" value="1"/>
</dbReference>
<dbReference type="AlphaFoldDB" id="A0A6J8C2H8"/>
<dbReference type="Pfam" id="PF00092">
    <property type="entry name" value="VWA"/>
    <property type="match status" value="2"/>
</dbReference>
<evidence type="ECO:0000259" key="6">
    <source>
        <dbReference type="PROSITE" id="PS50234"/>
    </source>
</evidence>
<dbReference type="PRINTS" id="PR00453">
    <property type="entry name" value="VWFADOMAIN"/>
</dbReference>
<dbReference type="EMBL" id="CACVKT020004326">
    <property type="protein sequence ID" value="CAC5389270.1"/>
    <property type="molecule type" value="Genomic_DNA"/>
</dbReference>
<dbReference type="PROSITE" id="PS50234">
    <property type="entry name" value="VWFA"/>
    <property type="match status" value="3"/>
</dbReference>
<organism evidence="7 8">
    <name type="scientific">Mytilus coruscus</name>
    <name type="common">Sea mussel</name>
    <dbReference type="NCBI Taxonomy" id="42192"/>
    <lineage>
        <taxon>Eukaryota</taxon>
        <taxon>Metazoa</taxon>
        <taxon>Spiralia</taxon>
        <taxon>Lophotrochozoa</taxon>
        <taxon>Mollusca</taxon>
        <taxon>Bivalvia</taxon>
        <taxon>Autobranchia</taxon>
        <taxon>Pteriomorphia</taxon>
        <taxon>Mytilida</taxon>
        <taxon>Mytiloidea</taxon>
        <taxon>Mytilidae</taxon>
        <taxon>Mytilinae</taxon>
        <taxon>Mytilus</taxon>
    </lineage>
</organism>
<name>A0A6J8C2H8_MYTCO</name>